<organism evidence="2 3">
    <name type="scientific">Microtetraspora glauca</name>
    <dbReference type="NCBI Taxonomy" id="1996"/>
    <lineage>
        <taxon>Bacteria</taxon>
        <taxon>Bacillati</taxon>
        <taxon>Actinomycetota</taxon>
        <taxon>Actinomycetes</taxon>
        <taxon>Streptosporangiales</taxon>
        <taxon>Streptosporangiaceae</taxon>
        <taxon>Microtetraspora</taxon>
    </lineage>
</organism>
<comment type="caution">
    <text evidence="2">The sequence shown here is derived from an EMBL/GenBank/DDBJ whole genome shotgun (WGS) entry which is preliminary data.</text>
</comment>
<name>A0ABV3GSF3_MICGL</name>
<dbReference type="RefSeq" id="WP_358141430.1">
    <property type="nucleotide sequence ID" value="NZ_JBFALK010000032.1"/>
</dbReference>
<dbReference type="EMBL" id="JBFALK010000032">
    <property type="protein sequence ID" value="MEV0974567.1"/>
    <property type="molecule type" value="Genomic_DNA"/>
</dbReference>
<proteinExistence type="predicted"/>
<dbReference type="Pfam" id="PF17920">
    <property type="entry name" value="TetR_C_16"/>
    <property type="match status" value="1"/>
</dbReference>
<dbReference type="InterPro" id="IPR041678">
    <property type="entry name" value="TetR_C_16"/>
</dbReference>
<gene>
    <name evidence="2" type="ORF">AB0I59_38745</name>
</gene>
<dbReference type="SUPFAM" id="SSF48498">
    <property type="entry name" value="Tetracyclin repressor-like, C-terminal domain"/>
    <property type="match status" value="1"/>
</dbReference>
<accession>A0ABV3GSF3</accession>
<reference evidence="2 3" key="1">
    <citation type="submission" date="2024-06" db="EMBL/GenBank/DDBJ databases">
        <title>The Natural Products Discovery Center: Release of the First 8490 Sequenced Strains for Exploring Actinobacteria Biosynthetic Diversity.</title>
        <authorList>
            <person name="Kalkreuter E."/>
            <person name="Kautsar S.A."/>
            <person name="Yang D."/>
            <person name="Bader C.D."/>
            <person name="Teijaro C.N."/>
            <person name="Fluegel L."/>
            <person name="Davis C.M."/>
            <person name="Simpson J.R."/>
            <person name="Lauterbach L."/>
            <person name="Steele A.D."/>
            <person name="Gui C."/>
            <person name="Meng S."/>
            <person name="Li G."/>
            <person name="Viehrig K."/>
            <person name="Ye F."/>
            <person name="Su P."/>
            <person name="Kiefer A.F."/>
            <person name="Nichols A."/>
            <person name="Cepeda A.J."/>
            <person name="Yan W."/>
            <person name="Fan B."/>
            <person name="Jiang Y."/>
            <person name="Adhikari A."/>
            <person name="Zheng C.-J."/>
            <person name="Schuster L."/>
            <person name="Cowan T.M."/>
            <person name="Smanski M.J."/>
            <person name="Chevrette M.G."/>
            <person name="De Carvalho L.P.S."/>
            <person name="Shen B."/>
        </authorList>
    </citation>
    <scope>NUCLEOTIDE SEQUENCE [LARGE SCALE GENOMIC DNA]</scope>
    <source>
        <strain evidence="2 3">NPDC050100</strain>
    </source>
</reference>
<evidence type="ECO:0000313" key="2">
    <source>
        <dbReference type="EMBL" id="MEV0974567.1"/>
    </source>
</evidence>
<protein>
    <recommendedName>
        <fullName evidence="1">Tetracyclin repressor-like C-terminal domain-containing protein</fullName>
    </recommendedName>
</protein>
<dbReference type="Proteomes" id="UP001551675">
    <property type="component" value="Unassembled WGS sequence"/>
</dbReference>
<evidence type="ECO:0000313" key="3">
    <source>
        <dbReference type="Proteomes" id="UP001551675"/>
    </source>
</evidence>
<keyword evidence="3" id="KW-1185">Reference proteome</keyword>
<feature type="domain" description="Tetracyclin repressor-like C-terminal" evidence="1">
    <location>
        <begin position="3"/>
        <end position="53"/>
    </location>
</feature>
<evidence type="ECO:0000259" key="1">
    <source>
        <dbReference type="Pfam" id="PF17920"/>
    </source>
</evidence>
<dbReference type="InterPro" id="IPR036271">
    <property type="entry name" value="Tet_transcr_reg_TetR-rel_C_sf"/>
</dbReference>
<dbReference type="Gene3D" id="1.10.357.10">
    <property type="entry name" value="Tetracycline Repressor, domain 2"/>
    <property type="match status" value="1"/>
</dbReference>
<sequence length="55" mass="6218">MCDPERAPLRASLIASQLLGLALSRYILKFPPMVATTEEELIAWLSPTIQRYLTE</sequence>